<evidence type="ECO:0000256" key="1">
    <source>
        <dbReference type="ARBA" id="ARBA00004613"/>
    </source>
</evidence>
<dbReference type="SMART" id="SM01187">
    <property type="entry name" value="Elicitin"/>
    <property type="match status" value="1"/>
</dbReference>
<feature type="chain" id="PRO_5042033026" description="Elicitin" evidence="7">
    <location>
        <begin position="22"/>
        <end position="113"/>
    </location>
</feature>
<sequence length="113" mass="11934">MKFAAIATIATAASLASFASAYDETTPCKLGDYFKLAPLAMNENLNPCQEASGWTMVPPSGYPTPAQLDIMCKNPKCLALLAAVRATNPSDCALVFNDVRLNVKKVAETSCSA</sequence>
<evidence type="ECO:0000313" key="9">
    <source>
        <dbReference type="Proteomes" id="UP001209570"/>
    </source>
</evidence>
<keyword evidence="7" id="KW-0732">Signal</keyword>
<evidence type="ECO:0000256" key="2">
    <source>
        <dbReference type="ARBA" id="ARBA00009544"/>
    </source>
</evidence>
<dbReference type="Proteomes" id="UP001209570">
    <property type="component" value="Unassembled WGS sequence"/>
</dbReference>
<keyword evidence="3 6" id="KW-0964">Secreted</keyword>
<dbReference type="Gene3D" id="1.10.239.10">
    <property type="entry name" value="Elicitin domain"/>
    <property type="match status" value="1"/>
</dbReference>
<gene>
    <name evidence="8" type="ORF">P43SY_010343</name>
</gene>
<feature type="signal peptide" evidence="7">
    <location>
        <begin position="1"/>
        <end position="21"/>
    </location>
</feature>
<evidence type="ECO:0000313" key="8">
    <source>
        <dbReference type="EMBL" id="KAJ0390442.1"/>
    </source>
</evidence>
<evidence type="ECO:0000256" key="5">
    <source>
        <dbReference type="ARBA" id="ARBA00023157"/>
    </source>
</evidence>
<dbReference type="Pfam" id="PF00964">
    <property type="entry name" value="Elicitin"/>
    <property type="match status" value="1"/>
</dbReference>
<keyword evidence="9" id="KW-1185">Reference proteome</keyword>
<dbReference type="InterPro" id="IPR036470">
    <property type="entry name" value="Elicitin_sf"/>
</dbReference>
<comment type="subcellular location">
    <subcellularLocation>
        <location evidence="1 6">Secreted</location>
    </subcellularLocation>
</comment>
<comment type="similarity">
    <text evidence="2 6">Belongs to the elicitin family.</text>
</comment>
<evidence type="ECO:0000256" key="7">
    <source>
        <dbReference type="SAM" id="SignalP"/>
    </source>
</evidence>
<dbReference type="EMBL" id="JAKCXM010002105">
    <property type="protein sequence ID" value="KAJ0390442.1"/>
    <property type="molecule type" value="Genomic_DNA"/>
</dbReference>
<organism evidence="8 9">
    <name type="scientific">Pythium insidiosum</name>
    <name type="common">Pythiosis disease agent</name>
    <dbReference type="NCBI Taxonomy" id="114742"/>
    <lineage>
        <taxon>Eukaryota</taxon>
        <taxon>Sar</taxon>
        <taxon>Stramenopiles</taxon>
        <taxon>Oomycota</taxon>
        <taxon>Peronosporomycetes</taxon>
        <taxon>Pythiales</taxon>
        <taxon>Pythiaceae</taxon>
        <taxon>Pythium</taxon>
    </lineage>
</organism>
<evidence type="ECO:0000256" key="4">
    <source>
        <dbReference type="ARBA" id="ARBA00022978"/>
    </source>
</evidence>
<keyword evidence="4 6" id="KW-0928">Hypersensitive response elicitation</keyword>
<evidence type="ECO:0000256" key="6">
    <source>
        <dbReference type="RuleBase" id="RU368111"/>
    </source>
</evidence>
<accession>A0AAD5LRD8</accession>
<keyword evidence="5 6" id="KW-1015">Disulfide bond</keyword>
<dbReference type="SUPFAM" id="SSF48647">
    <property type="entry name" value="Fungal elicitin"/>
    <property type="match status" value="1"/>
</dbReference>
<reference evidence="8" key="1">
    <citation type="submission" date="2021-12" db="EMBL/GenBank/DDBJ databases">
        <title>Prjna785345.</title>
        <authorList>
            <person name="Rujirawat T."/>
            <person name="Krajaejun T."/>
        </authorList>
    </citation>
    <scope>NUCLEOTIDE SEQUENCE</scope>
    <source>
        <strain evidence="8">Pi057C3</strain>
    </source>
</reference>
<proteinExistence type="inferred from homology"/>
<name>A0AAD5LRD8_PYTIN</name>
<protein>
    <recommendedName>
        <fullName evidence="6">Elicitin</fullName>
    </recommendedName>
</protein>
<evidence type="ECO:0000256" key="3">
    <source>
        <dbReference type="ARBA" id="ARBA00022525"/>
    </source>
</evidence>
<dbReference type="InterPro" id="IPR002200">
    <property type="entry name" value="Elicitin"/>
</dbReference>
<dbReference type="GO" id="GO:0052040">
    <property type="term" value="P:symbiont-mediated perturbation of host programmed cell death"/>
    <property type="evidence" value="ECO:0007669"/>
    <property type="project" value="UniProtKB-UniRule"/>
</dbReference>
<comment type="caution">
    <text evidence="8">The sequence shown here is derived from an EMBL/GenBank/DDBJ whole genome shotgun (WGS) entry which is preliminary data.</text>
</comment>
<dbReference type="AlphaFoldDB" id="A0AAD5LRD8"/>
<comment type="function">
    <text evidence="6">Induces local and distal defense responses (incompatible hypersensitive reaction) in plants from the solanaceae and cruciferae families. Elicits leaf necrosis and causes the accumulation of pathogenesis-related proteins. Might interact with the lipidic molecules of the plasma membrane.</text>
</comment>
<dbReference type="GO" id="GO:0005576">
    <property type="term" value="C:extracellular region"/>
    <property type="evidence" value="ECO:0007669"/>
    <property type="project" value="UniProtKB-SubCell"/>
</dbReference>